<proteinExistence type="predicted"/>
<evidence type="ECO:0000313" key="1">
    <source>
        <dbReference type="EMBL" id="CAK8694372.1"/>
    </source>
</evidence>
<evidence type="ECO:0000313" key="2">
    <source>
        <dbReference type="Proteomes" id="UP001642483"/>
    </source>
</evidence>
<protein>
    <submittedName>
        <fullName evidence="1">Uncharacterized protein</fullName>
    </submittedName>
</protein>
<comment type="caution">
    <text evidence="1">The sequence shown here is derived from an EMBL/GenBank/DDBJ whole genome shotgun (WGS) entry which is preliminary data.</text>
</comment>
<dbReference type="EMBL" id="CAWYQH010000141">
    <property type="protein sequence ID" value="CAK8694372.1"/>
    <property type="molecule type" value="Genomic_DNA"/>
</dbReference>
<sequence length="80" mass="8867">MPTKSLEWSKWDGSLSDANCVIATKSEGWMPARMGRLSTGSVGSKHPVTVVRHTRHRLWQYGGSEHCGTKQKHNACSTVE</sequence>
<keyword evidence="2" id="KW-1185">Reference proteome</keyword>
<dbReference type="Proteomes" id="UP001642483">
    <property type="component" value="Unassembled WGS sequence"/>
</dbReference>
<accession>A0ABP0GRL4</accession>
<reference evidence="1 2" key="1">
    <citation type="submission" date="2024-02" db="EMBL/GenBank/DDBJ databases">
        <authorList>
            <person name="Daric V."/>
            <person name="Darras S."/>
        </authorList>
    </citation>
    <scope>NUCLEOTIDE SEQUENCE [LARGE SCALE GENOMIC DNA]</scope>
</reference>
<organism evidence="1 2">
    <name type="scientific">Clavelina lepadiformis</name>
    <name type="common">Light-bulb sea squirt</name>
    <name type="synonym">Ascidia lepadiformis</name>
    <dbReference type="NCBI Taxonomy" id="159417"/>
    <lineage>
        <taxon>Eukaryota</taxon>
        <taxon>Metazoa</taxon>
        <taxon>Chordata</taxon>
        <taxon>Tunicata</taxon>
        <taxon>Ascidiacea</taxon>
        <taxon>Aplousobranchia</taxon>
        <taxon>Clavelinidae</taxon>
        <taxon>Clavelina</taxon>
    </lineage>
</organism>
<gene>
    <name evidence="1" type="ORF">CVLEPA_LOCUS27743</name>
</gene>
<name>A0ABP0GRL4_CLALP</name>